<keyword evidence="4" id="KW-0614">Plasmid</keyword>
<keyword evidence="4" id="KW-0808">Transferase</keyword>
<dbReference type="EMBL" id="CP032828">
    <property type="protein sequence ID" value="AYJ84769.1"/>
    <property type="molecule type" value="Genomic_DNA"/>
</dbReference>
<reference evidence="4 5" key="1">
    <citation type="submission" date="2018-09" db="EMBL/GenBank/DDBJ databases">
        <title>Sphingomonas peninsula sp. nov., isolated from fildes peninsula, Antarctic soil.</title>
        <authorList>
            <person name="Yingchao G."/>
        </authorList>
    </citation>
    <scope>NUCLEOTIDE SEQUENCE [LARGE SCALE GENOMIC DNA]</scope>
    <source>
        <strain evidence="4 5">YZ-8</strain>
        <plasmid evidence="4 5">unnamed1</plasmid>
    </source>
</reference>
<keyword evidence="1" id="KW-0858">Xylan degradation</keyword>
<feature type="domain" description="Glucosamine inositolphosphorylceramide transferase 1 N-terminal" evidence="3">
    <location>
        <begin position="39"/>
        <end position="249"/>
    </location>
</feature>
<dbReference type="SUPFAM" id="SSF75005">
    <property type="entry name" value="Arabinanase/levansucrase/invertase"/>
    <property type="match status" value="1"/>
</dbReference>
<sequence>MILPVLPKTDIWRVGVLPVPMSVVVTGGLAGIAPVWLPAGRPFTYLADPFGMWRDGRLYVFVETYDYRSRHGGIDVLTLDETFRVIDHRPCLRTAWHLSYPFVFEAAGETYMLPEAHKSGALTLYRAKRFPDVWTPVCDIALGESAGEGSAVDATPVFFEGLWWLFYAPATDLYSKMSVLNAAYSKNITGPWYAHSMNPLRETANGARPGGTPVVLDGALVVPLQDCSQTYGGAVRALRISRLSPDTFEAEIGPSIVGGEAFGPYVDGMHTLSACGNVTLFDAKHIDRSMGKWLVDAGRAPIVARKAVKSLWRKIS</sequence>
<dbReference type="PANTHER" id="PTHR43772:SF2">
    <property type="entry name" value="PUTATIVE (AFU_ORTHOLOGUE AFUA_2G04480)-RELATED"/>
    <property type="match status" value="1"/>
</dbReference>
<dbReference type="Gene3D" id="2.115.10.20">
    <property type="entry name" value="Glycosyl hydrolase domain, family 43"/>
    <property type="match status" value="1"/>
</dbReference>
<evidence type="ECO:0000313" key="4">
    <source>
        <dbReference type="EMBL" id="AYJ84769.1"/>
    </source>
</evidence>
<dbReference type="PANTHER" id="PTHR43772">
    <property type="entry name" value="ENDO-1,4-BETA-XYLANASE"/>
    <property type="match status" value="1"/>
</dbReference>
<keyword evidence="5" id="KW-1185">Reference proteome</keyword>
<evidence type="ECO:0000313" key="5">
    <source>
        <dbReference type="Proteomes" id="UP000276254"/>
    </source>
</evidence>
<organism evidence="4 5">
    <name type="scientific">Sphingomonas paeninsulae</name>
    <dbReference type="NCBI Taxonomy" id="2319844"/>
    <lineage>
        <taxon>Bacteria</taxon>
        <taxon>Pseudomonadati</taxon>
        <taxon>Pseudomonadota</taxon>
        <taxon>Alphaproteobacteria</taxon>
        <taxon>Sphingomonadales</taxon>
        <taxon>Sphingomonadaceae</taxon>
        <taxon>Sphingomonas</taxon>
    </lineage>
</organism>
<evidence type="ECO:0000256" key="1">
    <source>
        <dbReference type="ARBA" id="ARBA00022651"/>
    </source>
</evidence>
<dbReference type="KEGG" id="spha:D3Y57_01315"/>
<dbReference type="AlphaFoldDB" id="A0A494T5U8"/>
<proteinExistence type="predicted"/>
<evidence type="ECO:0000259" key="3">
    <source>
        <dbReference type="Pfam" id="PF24793"/>
    </source>
</evidence>
<keyword evidence="1" id="KW-0624">Polysaccharide degradation</keyword>
<dbReference type="InterPro" id="IPR023296">
    <property type="entry name" value="Glyco_hydro_beta-prop_sf"/>
</dbReference>
<gene>
    <name evidence="4" type="ORF">D3Y57_01315</name>
</gene>
<dbReference type="GO" id="GO:0016740">
    <property type="term" value="F:transferase activity"/>
    <property type="evidence" value="ECO:0007669"/>
    <property type="project" value="UniProtKB-KW"/>
</dbReference>
<name>A0A494T5U8_SPHPE</name>
<keyword evidence="2" id="KW-0119">Carbohydrate metabolism</keyword>
<dbReference type="OrthoDB" id="3771157at2"/>
<dbReference type="InterPro" id="IPR052176">
    <property type="entry name" value="Glycosyl_Hydrlase_43_Enz"/>
</dbReference>
<dbReference type="Proteomes" id="UP000276254">
    <property type="component" value="Plasmid unnamed1"/>
</dbReference>
<protein>
    <submittedName>
        <fullName evidence="4">Formyl transferase</fullName>
    </submittedName>
</protein>
<accession>A0A494T5U8</accession>
<geneLocation type="plasmid" evidence="4">
    <name>unnamed1</name>
</geneLocation>
<dbReference type="Pfam" id="PF24793">
    <property type="entry name" value="GINT1_N"/>
    <property type="match status" value="1"/>
</dbReference>
<dbReference type="GO" id="GO:0045493">
    <property type="term" value="P:xylan catabolic process"/>
    <property type="evidence" value="ECO:0007669"/>
    <property type="project" value="UniProtKB-KW"/>
</dbReference>
<dbReference type="InterPro" id="IPR056442">
    <property type="entry name" value="GINT1_N"/>
</dbReference>
<evidence type="ECO:0000256" key="2">
    <source>
        <dbReference type="ARBA" id="ARBA00023277"/>
    </source>
</evidence>